<dbReference type="InterPro" id="IPR036890">
    <property type="entry name" value="HATPase_C_sf"/>
</dbReference>
<evidence type="ECO:0000256" key="7">
    <source>
        <dbReference type="ARBA" id="ARBA00022777"/>
    </source>
</evidence>
<evidence type="ECO:0000256" key="5">
    <source>
        <dbReference type="ARBA" id="ARBA00022679"/>
    </source>
</evidence>
<evidence type="ECO:0000256" key="1">
    <source>
        <dbReference type="ARBA" id="ARBA00000085"/>
    </source>
</evidence>
<dbReference type="EMBL" id="LECT01000025">
    <property type="protein sequence ID" value="KLU04794.1"/>
    <property type="molecule type" value="Genomic_DNA"/>
</dbReference>
<dbReference type="PROSITE" id="PS50885">
    <property type="entry name" value="HAMP"/>
    <property type="match status" value="1"/>
</dbReference>
<dbReference type="FunFam" id="3.30.565.10:FF:000006">
    <property type="entry name" value="Sensor histidine kinase WalK"/>
    <property type="match status" value="1"/>
</dbReference>
<evidence type="ECO:0000256" key="8">
    <source>
        <dbReference type="ARBA" id="ARBA00022989"/>
    </source>
</evidence>
<gene>
    <name evidence="14" type="ORF">RISK_003062</name>
</gene>
<dbReference type="CDD" id="cd06225">
    <property type="entry name" value="HAMP"/>
    <property type="match status" value="1"/>
</dbReference>
<name>A0A0J1EGX2_RHOIS</name>
<dbReference type="PATRIC" id="fig|595434.4.peg.2918"/>
<dbReference type="PANTHER" id="PTHR45436">
    <property type="entry name" value="SENSOR HISTIDINE KINASE YKOH"/>
    <property type="match status" value="1"/>
</dbReference>
<comment type="caution">
    <text evidence="14">The sequence shown here is derived from an EMBL/GenBank/DDBJ whole genome shotgun (WGS) entry which is preliminary data.</text>
</comment>
<reference evidence="14" key="1">
    <citation type="submission" date="2015-05" db="EMBL/GenBank/DDBJ databases">
        <title>Permanent draft genome of Rhodopirellula islandicus K833.</title>
        <authorList>
            <person name="Kizina J."/>
            <person name="Richter M."/>
            <person name="Glockner F.O."/>
            <person name="Harder J."/>
        </authorList>
    </citation>
    <scope>NUCLEOTIDE SEQUENCE [LARGE SCALE GENOMIC DNA]</scope>
    <source>
        <strain evidence="14">K833</strain>
    </source>
</reference>
<feature type="transmembrane region" description="Helical" evidence="11">
    <location>
        <begin position="174"/>
        <end position="196"/>
    </location>
</feature>
<keyword evidence="5" id="KW-0808">Transferase</keyword>
<dbReference type="Pfam" id="PF00672">
    <property type="entry name" value="HAMP"/>
    <property type="match status" value="1"/>
</dbReference>
<evidence type="ECO:0000313" key="14">
    <source>
        <dbReference type="EMBL" id="KLU04794.1"/>
    </source>
</evidence>
<keyword evidence="10 11" id="KW-0472">Membrane</keyword>
<dbReference type="AlphaFoldDB" id="A0A0J1EGX2"/>
<evidence type="ECO:0000259" key="12">
    <source>
        <dbReference type="PROSITE" id="PS50109"/>
    </source>
</evidence>
<sequence length="490" mass="53820">MSLTNRVCLFFLAALGIILAIYSLVFYSITSEHVRSRFDDELSGVLKSLIAAAEVEETEVKWQPLEHSIDFGVHDEFGAVHWAVIGDDGVIVERSRAIDQEFMLRVAGLTSFTSIPPGPDVETDVAAEATVSDGWAMMSRQVSAPRPVRLLRELDEFDQLKVVVGRSTVPRDAILFRLMLLVTLLPLLAWSIAALLGQWMVRTALRPVAAMADQAQAISGTDFDSRLTHTHSGDELAELATAFNRLLGRQQEAFDQQRRFAGEAAHELRTPLTVLLGQIDVTLRRPRSDTEYQSTLSILRSKTHTLQEIVESLLFLARSDRDSSTPALRCFELQPWLESQRAMWPVEARGDDVQLEIALPDHASVRATPALLARVVDNLVGNAVKYSQPGTPIIVRALQENDETLIQVVDSGTGISADEVSKLFDPFFRSSEARRRGIAGTGLGLAIASRIATTLGGNLECVSTLGSGSCFTLRLPRSQPVSIEESCSMN</sequence>
<dbReference type="InterPro" id="IPR036097">
    <property type="entry name" value="HisK_dim/P_sf"/>
</dbReference>
<dbReference type="Gene3D" id="6.10.340.10">
    <property type="match status" value="1"/>
</dbReference>
<dbReference type="CDD" id="cd00082">
    <property type="entry name" value="HisKA"/>
    <property type="match status" value="1"/>
</dbReference>
<dbReference type="Gene3D" id="1.10.287.130">
    <property type="match status" value="1"/>
</dbReference>
<comment type="catalytic activity">
    <reaction evidence="1">
        <text>ATP + protein L-histidine = ADP + protein N-phospho-L-histidine.</text>
        <dbReference type="EC" id="2.7.13.3"/>
    </reaction>
</comment>
<comment type="subcellular location">
    <subcellularLocation>
        <location evidence="2">Membrane</location>
    </subcellularLocation>
</comment>
<dbReference type="InterPro" id="IPR003661">
    <property type="entry name" value="HisK_dim/P_dom"/>
</dbReference>
<dbReference type="SMART" id="SM00388">
    <property type="entry name" value="HisKA"/>
    <property type="match status" value="1"/>
</dbReference>
<protein>
    <recommendedName>
        <fullName evidence="3">histidine kinase</fullName>
        <ecNumber evidence="3">2.7.13.3</ecNumber>
    </recommendedName>
</protein>
<dbReference type="Proteomes" id="UP000036367">
    <property type="component" value="Unassembled WGS sequence"/>
</dbReference>
<dbReference type="OrthoDB" id="9786919at2"/>
<dbReference type="InterPro" id="IPR003594">
    <property type="entry name" value="HATPase_dom"/>
</dbReference>
<dbReference type="Pfam" id="PF02518">
    <property type="entry name" value="HATPase_c"/>
    <property type="match status" value="1"/>
</dbReference>
<dbReference type="EC" id="2.7.13.3" evidence="3"/>
<keyword evidence="8 11" id="KW-1133">Transmembrane helix</keyword>
<dbReference type="GO" id="GO:0000155">
    <property type="term" value="F:phosphorelay sensor kinase activity"/>
    <property type="evidence" value="ECO:0007669"/>
    <property type="project" value="InterPro"/>
</dbReference>
<dbReference type="SUPFAM" id="SSF55874">
    <property type="entry name" value="ATPase domain of HSP90 chaperone/DNA topoisomerase II/histidine kinase"/>
    <property type="match status" value="1"/>
</dbReference>
<dbReference type="SUPFAM" id="SSF47384">
    <property type="entry name" value="Homodimeric domain of signal transducing histidine kinase"/>
    <property type="match status" value="1"/>
</dbReference>
<dbReference type="PROSITE" id="PS50109">
    <property type="entry name" value="HIS_KIN"/>
    <property type="match status" value="1"/>
</dbReference>
<feature type="domain" description="Histidine kinase" evidence="12">
    <location>
        <begin position="263"/>
        <end position="479"/>
    </location>
</feature>
<dbReference type="SMART" id="SM00304">
    <property type="entry name" value="HAMP"/>
    <property type="match status" value="1"/>
</dbReference>
<dbReference type="STRING" id="595434.RISK_003062"/>
<keyword evidence="9" id="KW-0902">Two-component regulatory system</keyword>
<feature type="domain" description="HAMP" evidence="13">
    <location>
        <begin position="202"/>
        <end position="255"/>
    </location>
</feature>
<evidence type="ECO:0000256" key="10">
    <source>
        <dbReference type="ARBA" id="ARBA00023136"/>
    </source>
</evidence>
<evidence type="ECO:0000256" key="2">
    <source>
        <dbReference type="ARBA" id="ARBA00004370"/>
    </source>
</evidence>
<keyword evidence="7 14" id="KW-0418">Kinase</keyword>
<dbReference type="InterPro" id="IPR004358">
    <property type="entry name" value="Sig_transdc_His_kin-like_C"/>
</dbReference>
<accession>A0A0J1EGX2</accession>
<organism evidence="14 15">
    <name type="scientific">Rhodopirellula islandica</name>
    <dbReference type="NCBI Taxonomy" id="595434"/>
    <lineage>
        <taxon>Bacteria</taxon>
        <taxon>Pseudomonadati</taxon>
        <taxon>Planctomycetota</taxon>
        <taxon>Planctomycetia</taxon>
        <taxon>Pirellulales</taxon>
        <taxon>Pirellulaceae</taxon>
        <taxon>Rhodopirellula</taxon>
    </lineage>
</organism>
<dbReference type="SUPFAM" id="SSF158472">
    <property type="entry name" value="HAMP domain-like"/>
    <property type="match status" value="1"/>
</dbReference>
<evidence type="ECO:0000256" key="11">
    <source>
        <dbReference type="SAM" id="Phobius"/>
    </source>
</evidence>
<keyword evidence="6 11" id="KW-0812">Transmembrane</keyword>
<keyword evidence="4" id="KW-0597">Phosphoprotein</keyword>
<evidence type="ECO:0000256" key="4">
    <source>
        <dbReference type="ARBA" id="ARBA00022553"/>
    </source>
</evidence>
<dbReference type="PRINTS" id="PR00344">
    <property type="entry name" value="BCTRLSENSOR"/>
</dbReference>
<evidence type="ECO:0000256" key="6">
    <source>
        <dbReference type="ARBA" id="ARBA00022692"/>
    </source>
</evidence>
<dbReference type="SMART" id="SM00387">
    <property type="entry name" value="HATPase_c"/>
    <property type="match status" value="1"/>
</dbReference>
<dbReference type="InterPro" id="IPR005467">
    <property type="entry name" value="His_kinase_dom"/>
</dbReference>
<dbReference type="InterPro" id="IPR003660">
    <property type="entry name" value="HAMP_dom"/>
</dbReference>
<evidence type="ECO:0000256" key="9">
    <source>
        <dbReference type="ARBA" id="ARBA00023012"/>
    </source>
</evidence>
<evidence type="ECO:0000313" key="15">
    <source>
        <dbReference type="Proteomes" id="UP000036367"/>
    </source>
</evidence>
<dbReference type="PANTHER" id="PTHR45436:SF16">
    <property type="entry name" value="HISTIDINE KINASE"/>
    <property type="match status" value="1"/>
</dbReference>
<dbReference type="Gene3D" id="3.30.565.10">
    <property type="entry name" value="Histidine kinase-like ATPase, C-terminal domain"/>
    <property type="match status" value="1"/>
</dbReference>
<dbReference type="InterPro" id="IPR050428">
    <property type="entry name" value="TCS_sensor_his_kinase"/>
</dbReference>
<dbReference type="GO" id="GO:0005886">
    <property type="term" value="C:plasma membrane"/>
    <property type="evidence" value="ECO:0007669"/>
    <property type="project" value="TreeGrafter"/>
</dbReference>
<proteinExistence type="predicted"/>
<keyword evidence="15" id="KW-1185">Reference proteome</keyword>
<evidence type="ECO:0000256" key="3">
    <source>
        <dbReference type="ARBA" id="ARBA00012438"/>
    </source>
</evidence>
<dbReference type="Pfam" id="PF00512">
    <property type="entry name" value="HisKA"/>
    <property type="match status" value="1"/>
</dbReference>
<dbReference type="RefSeq" id="WP_083434945.1">
    <property type="nucleotide sequence ID" value="NZ_LECT01000025.1"/>
</dbReference>
<feature type="transmembrane region" description="Helical" evidence="11">
    <location>
        <begin position="7"/>
        <end position="29"/>
    </location>
</feature>
<evidence type="ECO:0000259" key="13">
    <source>
        <dbReference type="PROSITE" id="PS50885"/>
    </source>
</evidence>